<dbReference type="AlphaFoldDB" id="A0ABD5Y8D9"/>
<keyword evidence="2" id="KW-0378">Hydrolase</keyword>
<proteinExistence type="predicted"/>
<reference evidence="2 3" key="1">
    <citation type="journal article" date="2019" name="Int. J. Syst. Evol. Microbiol.">
        <title>The Global Catalogue of Microorganisms (GCM) 10K type strain sequencing project: providing services to taxonomists for standard genome sequencing and annotation.</title>
        <authorList>
            <consortium name="The Broad Institute Genomics Platform"/>
            <consortium name="The Broad Institute Genome Sequencing Center for Infectious Disease"/>
            <person name="Wu L."/>
            <person name="Ma J."/>
        </authorList>
    </citation>
    <scope>NUCLEOTIDE SEQUENCE [LARGE SCALE GENOMIC DNA]</scope>
    <source>
        <strain evidence="2 3">XZYJT29</strain>
    </source>
</reference>
<accession>A0ABD5Y8D9</accession>
<gene>
    <name evidence="2" type="ORF">ACFQMA_19310</name>
</gene>
<evidence type="ECO:0000313" key="2">
    <source>
        <dbReference type="EMBL" id="MFC7141971.1"/>
    </source>
</evidence>
<evidence type="ECO:0000313" key="3">
    <source>
        <dbReference type="Proteomes" id="UP001596432"/>
    </source>
</evidence>
<dbReference type="Pfam" id="PF12697">
    <property type="entry name" value="Abhydrolase_6"/>
    <property type="match status" value="1"/>
</dbReference>
<dbReference type="SUPFAM" id="SSF53474">
    <property type="entry name" value="alpha/beta-Hydrolases"/>
    <property type="match status" value="1"/>
</dbReference>
<dbReference type="InterPro" id="IPR029058">
    <property type="entry name" value="AB_hydrolase_fold"/>
</dbReference>
<dbReference type="EMBL" id="JBHTAS010000001">
    <property type="protein sequence ID" value="MFC7141971.1"/>
    <property type="molecule type" value="Genomic_DNA"/>
</dbReference>
<evidence type="ECO:0000259" key="1">
    <source>
        <dbReference type="Pfam" id="PF12697"/>
    </source>
</evidence>
<dbReference type="GeneID" id="78822302"/>
<name>A0ABD5Y8D9_9EURY</name>
<keyword evidence="3" id="KW-1185">Reference proteome</keyword>
<organism evidence="2 3">
    <name type="scientific">Halosimplex aquaticum</name>
    <dbReference type="NCBI Taxonomy" id="3026162"/>
    <lineage>
        <taxon>Archaea</taxon>
        <taxon>Methanobacteriati</taxon>
        <taxon>Methanobacteriota</taxon>
        <taxon>Stenosarchaea group</taxon>
        <taxon>Halobacteria</taxon>
        <taxon>Halobacteriales</taxon>
        <taxon>Haloarculaceae</taxon>
        <taxon>Halosimplex</taxon>
    </lineage>
</organism>
<dbReference type="Proteomes" id="UP001596432">
    <property type="component" value="Unassembled WGS sequence"/>
</dbReference>
<dbReference type="InterPro" id="IPR000073">
    <property type="entry name" value="AB_hydrolase_1"/>
</dbReference>
<dbReference type="InterPro" id="IPR050228">
    <property type="entry name" value="Carboxylesterase_BioH"/>
</dbReference>
<feature type="domain" description="AB hydrolase-1" evidence="1">
    <location>
        <begin position="32"/>
        <end position="254"/>
    </location>
</feature>
<dbReference type="Gene3D" id="3.40.50.1820">
    <property type="entry name" value="alpha/beta hydrolase"/>
    <property type="match status" value="1"/>
</dbReference>
<protein>
    <submittedName>
        <fullName evidence="2">Alpha/beta fold hydrolase</fullName>
    </submittedName>
</protein>
<dbReference type="GO" id="GO:0016787">
    <property type="term" value="F:hydrolase activity"/>
    <property type="evidence" value="ECO:0007669"/>
    <property type="project" value="UniProtKB-KW"/>
</dbReference>
<comment type="caution">
    <text evidence="2">The sequence shown here is derived from an EMBL/GenBank/DDBJ whole genome shotgun (WGS) entry which is preliminary data.</text>
</comment>
<dbReference type="RefSeq" id="WP_274323047.1">
    <property type="nucleotide sequence ID" value="NZ_CP118158.1"/>
</dbReference>
<dbReference type="PANTHER" id="PTHR43194">
    <property type="entry name" value="HYDROLASE ALPHA/BETA FOLD FAMILY"/>
    <property type="match status" value="1"/>
</dbReference>
<dbReference type="PRINTS" id="PR00111">
    <property type="entry name" value="ABHYDROLASE"/>
</dbReference>
<sequence>METVRHDGRQTAYRVADGGARAESGADTVRALYVHGSGATHRVWAAQYGADGPVHPAAALDLSGHGDSEDVDTGPSADALAAYGRDVVAVARETGADVLVGNSLGGAVVLHVALDTDLDPEALVLTGTGARLAVHEDLREWLVTDFDRAVEFLHGEDRLFHDADERALGRSKSQLRATGREVTRRDFLTCHAFDVRDRLDGIDAPALAVVGEHDSLTPPAYHEYLAENLPNGEYAEIPDAAHLAMAERPDVFNRTVGEFLRSTDG</sequence>
<dbReference type="PANTHER" id="PTHR43194:SF2">
    <property type="entry name" value="PEROXISOMAL MEMBRANE PROTEIN LPX1"/>
    <property type="match status" value="1"/>
</dbReference>